<keyword evidence="5 10" id="KW-0808">Transferase</keyword>
<evidence type="ECO:0000256" key="4">
    <source>
        <dbReference type="ARBA" id="ARBA00022676"/>
    </source>
</evidence>
<dbReference type="InterPro" id="IPR013645">
    <property type="entry name" value="Glyco_transf_8N"/>
</dbReference>
<evidence type="ECO:0000313" key="10">
    <source>
        <dbReference type="EMBL" id="RBP59245.1"/>
    </source>
</evidence>
<feature type="domain" description="Glycosyl transferase family 8 C-terminal" evidence="9">
    <location>
        <begin position="280"/>
        <end position="336"/>
    </location>
</feature>
<evidence type="ECO:0000256" key="3">
    <source>
        <dbReference type="ARBA" id="ARBA00006351"/>
    </source>
</evidence>
<reference evidence="10 11" key="1">
    <citation type="submission" date="2018-06" db="EMBL/GenBank/DDBJ databases">
        <title>Genomic Encyclopedia of Type Strains, Phase IV (KMG-IV): sequencing the most valuable type-strain genomes for metagenomic binning, comparative biology and taxonomic classification.</title>
        <authorList>
            <person name="Goeker M."/>
        </authorList>
    </citation>
    <scope>NUCLEOTIDE SEQUENCE [LARGE SCALE GENOMIC DNA]</scope>
    <source>
        <strain evidence="10 11">DSM 30166</strain>
    </source>
</reference>
<keyword evidence="8" id="KW-0448">Lipopolysaccharide biosynthesis</keyword>
<evidence type="ECO:0000256" key="1">
    <source>
        <dbReference type="ARBA" id="ARBA00001946"/>
    </source>
</evidence>
<accession>A0A366I0Z3</accession>
<dbReference type="EMBL" id="QNRY01000041">
    <property type="protein sequence ID" value="RBP59245.1"/>
    <property type="molecule type" value="Genomic_DNA"/>
</dbReference>
<comment type="similarity">
    <text evidence="3">Belongs to the glycosyltransferase 8 family.</text>
</comment>
<comment type="pathway">
    <text evidence="2">Bacterial outer membrane biogenesis; LPS core biosynthesis.</text>
</comment>
<dbReference type="AlphaFoldDB" id="A0A366I0Z3"/>
<dbReference type="Proteomes" id="UP000253046">
    <property type="component" value="Unassembled WGS sequence"/>
</dbReference>
<evidence type="ECO:0000313" key="11">
    <source>
        <dbReference type="Proteomes" id="UP000253046"/>
    </source>
</evidence>
<dbReference type="InterPro" id="IPR050748">
    <property type="entry name" value="Glycosyltrans_8_dom-fam"/>
</dbReference>
<dbReference type="Pfam" id="PF01501">
    <property type="entry name" value="Glyco_transf_8"/>
    <property type="match status" value="1"/>
</dbReference>
<sequence>MRHHIDYMHFNKELIIEDKIKIVGHDEPDEYFLHIAFGIDKNFIFGAAISATSILINNSIPLSFHFFTDYIDDDIIDRFKSMVKKFRTNICIYKVNTEILNELPQERWPCSAYFRIVAFDYLADTIDRLFYLDADVMCKGDLSSLKQIDFNNAICAIVPDIHSTQEQAATRLKKPELIECYFNSGVMYMQLKRWNEYQLTKKTLSFIQDNLTLRYPDQDALNILLYNKTIILPRKFNCIYSIKSELKDKHHQDYRKIITDETILIHYVGTTKPWSAWGQYPSTTFFQTAYQESTWRDIPLVMPVTSLQWKKKSKHEMRQGKYIKGIFSRLIYFLRK</sequence>
<dbReference type="OrthoDB" id="9807549at2"/>
<keyword evidence="7" id="KW-0460">Magnesium</keyword>
<dbReference type="GO" id="GO:0046872">
    <property type="term" value="F:metal ion binding"/>
    <property type="evidence" value="ECO:0007669"/>
    <property type="project" value="UniProtKB-KW"/>
</dbReference>
<protein>
    <submittedName>
        <fullName evidence="10">UDP-glucose/galactose:(Glucosyl)LPS alpha-1, 2-glucosyl/galactosyltransferase/UDP-glucose:(Galactosyl)LPS alpha-1,2-glucosyltransferase</fullName>
    </submittedName>
</protein>
<evidence type="ECO:0000256" key="2">
    <source>
        <dbReference type="ARBA" id="ARBA00004713"/>
    </source>
</evidence>
<evidence type="ECO:0000259" key="9">
    <source>
        <dbReference type="Pfam" id="PF08437"/>
    </source>
</evidence>
<organism evidence="10 11">
    <name type="scientific">Brenneria salicis ATCC 15712 = DSM 30166</name>
    <dbReference type="NCBI Taxonomy" id="714314"/>
    <lineage>
        <taxon>Bacteria</taxon>
        <taxon>Pseudomonadati</taxon>
        <taxon>Pseudomonadota</taxon>
        <taxon>Gammaproteobacteria</taxon>
        <taxon>Enterobacterales</taxon>
        <taxon>Pectobacteriaceae</taxon>
        <taxon>Brenneria</taxon>
    </lineage>
</organism>
<evidence type="ECO:0000256" key="7">
    <source>
        <dbReference type="ARBA" id="ARBA00022842"/>
    </source>
</evidence>
<evidence type="ECO:0000256" key="5">
    <source>
        <dbReference type="ARBA" id="ARBA00022679"/>
    </source>
</evidence>
<comment type="cofactor">
    <cofactor evidence="1">
        <name>Mg(2+)</name>
        <dbReference type="ChEBI" id="CHEBI:18420"/>
    </cofactor>
</comment>
<keyword evidence="4 10" id="KW-0328">Glycosyltransferase</keyword>
<name>A0A366I0Z3_9GAMM</name>
<proteinExistence type="inferred from homology"/>
<dbReference type="Pfam" id="PF08437">
    <property type="entry name" value="Glyco_transf_8C"/>
    <property type="match status" value="1"/>
</dbReference>
<dbReference type="CDD" id="cd04194">
    <property type="entry name" value="GT8_A4GalT_like"/>
    <property type="match status" value="1"/>
</dbReference>
<keyword evidence="6" id="KW-0479">Metal-binding</keyword>
<evidence type="ECO:0000256" key="8">
    <source>
        <dbReference type="ARBA" id="ARBA00022985"/>
    </source>
</evidence>
<dbReference type="GO" id="GO:0008918">
    <property type="term" value="F:lipopolysaccharide 3-alpha-galactosyltransferase activity"/>
    <property type="evidence" value="ECO:0007669"/>
    <property type="project" value="InterPro"/>
</dbReference>
<dbReference type="SUPFAM" id="SSF53448">
    <property type="entry name" value="Nucleotide-diphospho-sugar transferases"/>
    <property type="match status" value="1"/>
</dbReference>
<dbReference type="PANTHER" id="PTHR13778">
    <property type="entry name" value="GLYCOSYLTRANSFERASE 8 DOMAIN-CONTAINING PROTEIN"/>
    <property type="match status" value="1"/>
</dbReference>
<dbReference type="Gene3D" id="3.90.550.10">
    <property type="entry name" value="Spore Coat Polysaccharide Biosynthesis Protein SpsA, Chain A"/>
    <property type="match status" value="1"/>
</dbReference>
<comment type="caution">
    <text evidence="10">The sequence shown here is derived from an EMBL/GenBank/DDBJ whole genome shotgun (WGS) entry which is preliminary data.</text>
</comment>
<keyword evidence="11" id="KW-1185">Reference proteome</keyword>
<evidence type="ECO:0000256" key="6">
    <source>
        <dbReference type="ARBA" id="ARBA00022723"/>
    </source>
</evidence>
<dbReference type="RefSeq" id="WP_113868649.1">
    <property type="nucleotide sequence ID" value="NZ_AGJP01000001.1"/>
</dbReference>
<dbReference type="PANTHER" id="PTHR13778:SF64">
    <property type="entry name" value="LIPOPOLYSACCHARIDE 1,2-GLUCOSYLTRANSFERASE"/>
    <property type="match status" value="1"/>
</dbReference>
<dbReference type="InterPro" id="IPR002495">
    <property type="entry name" value="Glyco_trans_8"/>
</dbReference>
<dbReference type="InterPro" id="IPR029044">
    <property type="entry name" value="Nucleotide-diphossugar_trans"/>
</dbReference>
<gene>
    <name evidence="10" type="ORF">DES54_1418</name>
</gene>